<dbReference type="EnsemblMetazoa" id="ISCW013995-RA">
    <property type="protein sequence ID" value="ISCW013995-PA"/>
    <property type="gene ID" value="ISCW013995"/>
</dbReference>
<evidence type="ECO:0000313" key="5">
    <source>
        <dbReference type="EnsemblMetazoa" id="ISCW013995-PA"/>
    </source>
</evidence>
<dbReference type="InParanoid" id="B7QLJ3"/>
<keyword evidence="7" id="KW-1267">Proteomics identification</keyword>
<feature type="domain" description="Acyl-CoA dehydrogenase/oxidase C-terminal" evidence="3">
    <location>
        <begin position="3"/>
        <end position="69"/>
    </location>
</feature>
<evidence type="ECO:0000259" key="3">
    <source>
        <dbReference type="Pfam" id="PF00441"/>
    </source>
</evidence>
<organism>
    <name type="scientific">Ixodes scapularis</name>
    <name type="common">Black-legged tick</name>
    <name type="synonym">Deer tick</name>
    <dbReference type="NCBI Taxonomy" id="6945"/>
    <lineage>
        <taxon>Eukaryota</taxon>
        <taxon>Metazoa</taxon>
        <taxon>Ecdysozoa</taxon>
        <taxon>Arthropoda</taxon>
        <taxon>Chelicerata</taxon>
        <taxon>Arachnida</taxon>
        <taxon>Acari</taxon>
        <taxon>Parasitiformes</taxon>
        <taxon>Ixodida</taxon>
        <taxon>Ixodoidea</taxon>
        <taxon>Ixodidae</taxon>
        <taxon>Ixodinae</taxon>
        <taxon>Ixodes</taxon>
    </lineage>
</organism>
<reference evidence="5" key="2">
    <citation type="submission" date="2020-05" db="UniProtKB">
        <authorList>
            <consortium name="EnsemblMetazoa"/>
        </authorList>
    </citation>
    <scope>IDENTIFICATION</scope>
    <source>
        <strain evidence="5">wikel</strain>
    </source>
</reference>
<reference evidence="4 6" key="1">
    <citation type="submission" date="2008-03" db="EMBL/GenBank/DDBJ databases">
        <title>Annotation of Ixodes scapularis.</title>
        <authorList>
            <consortium name="Ixodes scapularis Genome Project Consortium"/>
            <person name="Caler E."/>
            <person name="Hannick L.I."/>
            <person name="Bidwell S."/>
            <person name="Joardar V."/>
            <person name="Thiagarajan M."/>
            <person name="Amedeo P."/>
            <person name="Galinsky K.J."/>
            <person name="Schobel S."/>
            <person name="Inman J."/>
            <person name="Hostetler J."/>
            <person name="Miller J."/>
            <person name="Hammond M."/>
            <person name="Megy K."/>
            <person name="Lawson D."/>
            <person name="Kodira C."/>
            <person name="Sutton G."/>
            <person name="Meyer J."/>
            <person name="Hill C.A."/>
            <person name="Birren B."/>
            <person name="Nene V."/>
            <person name="Collins F."/>
            <person name="Alarcon-Chaidez F."/>
            <person name="Wikel S."/>
            <person name="Strausberg R."/>
        </authorList>
    </citation>
    <scope>NUCLEOTIDE SEQUENCE [LARGE SCALE GENOMIC DNA]</scope>
    <source>
        <strain evidence="6">Wikel</strain>
        <strain evidence="4">Wikel colony</strain>
    </source>
</reference>
<dbReference type="PANTHER" id="PTHR48083">
    <property type="entry name" value="MEDIUM-CHAIN SPECIFIC ACYL-COA DEHYDROGENASE, MITOCHONDRIAL-RELATED"/>
    <property type="match status" value="1"/>
</dbReference>
<evidence type="ECO:0000313" key="6">
    <source>
        <dbReference type="Proteomes" id="UP000001555"/>
    </source>
</evidence>
<dbReference type="STRING" id="6945.B7QLJ3"/>
<accession>B7QLJ3</accession>
<dbReference type="VEuPathDB" id="VectorBase:ISCI013995"/>
<dbReference type="PaxDb" id="6945-B7QLJ3"/>
<proteinExistence type="evidence at protein level"/>
<dbReference type="SUPFAM" id="SSF47203">
    <property type="entry name" value="Acyl-CoA dehydrogenase C-terminal domain-like"/>
    <property type="match status" value="1"/>
</dbReference>
<dbReference type="EC" id="1.3.99.10" evidence="4"/>
<dbReference type="OrthoDB" id="10262177at2759"/>
<dbReference type="InterPro" id="IPR009075">
    <property type="entry name" value="AcylCo_DH/oxidase_C"/>
</dbReference>
<dbReference type="PANTHER" id="PTHR48083:SF6">
    <property type="entry name" value="ACYL-COA DEHYDROGENASE 6"/>
    <property type="match status" value="1"/>
</dbReference>
<dbReference type="AlphaFoldDB" id="B7QLJ3"/>
<evidence type="ECO:0000256" key="2">
    <source>
        <dbReference type="ARBA" id="ARBA00023002"/>
    </source>
</evidence>
<name>B7QLJ3_IXOSC</name>
<dbReference type="InterPro" id="IPR036250">
    <property type="entry name" value="AcylCo_DH-like_C"/>
</dbReference>
<dbReference type="Gene3D" id="1.20.140.10">
    <property type="entry name" value="Butyryl-CoA Dehydrogenase, subunit A, domain 3"/>
    <property type="match status" value="1"/>
</dbReference>
<gene>
    <name evidence="4" type="ORF">IscW_ISCW013995</name>
</gene>
<keyword evidence="1" id="KW-0285">Flavoprotein</keyword>
<evidence type="ECO:0000256" key="1">
    <source>
        <dbReference type="ARBA" id="ARBA00022630"/>
    </source>
</evidence>
<dbReference type="Proteomes" id="UP000001555">
    <property type="component" value="Unassembled WGS sequence"/>
</dbReference>
<protein>
    <submittedName>
        <fullName evidence="4 5">Acyl-CoA dehydrogenase, putative</fullName>
        <ecNumber evidence="4">1.3.99.10</ecNumber>
    </submittedName>
</protein>
<dbReference type="GO" id="GO:0003995">
    <property type="term" value="F:acyl-CoA dehydrogenase activity"/>
    <property type="evidence" value="ECO:0007669"/>
    <property type="project" value="InterPro"/>
</dbReference>
<sequence>MEGENVTLLASMAKLKCGRLLREVVDSCLQYWGGMGYSDEVLISRSFRDARLFSIGAGADEVMLTIIAKMTGSADK</sequence>
<dbReference type="InterPro" id="IPR006089">
    <property type="entry name" value="Acyl-CoA_DH_CS"/>
</dbReference>
<evidence type="ECO:0000313" key="4">
    <source>
        <dbReference type="EMBL" id="EEC19715.1"/>
    </source>
</evidence>
<keyword evidence="6" id="KW-1185">Reference proteome</keyword>
<dbReference type="EMBL" id="ABJB010732470">
    <property type="status" value="NOT_ANNOTATED_CDS"/>
    <property type="molecule type" value="Genomic_DNA"/>
</dbReference>
<dbReference type="VEuPathDB" id="VectorBase:ISCP_038410"/>
<dbReference type="Pfam" id="PF00441">
    <property type="entry name" value="Acyl-CoA_dh_1"/>
    <property type="match status" value="1"/>
</dbReference>
<dbReference type="PROSITE" id="PS00073">
    <property type="entry name" value="ACYL_COA_DH_2"/>
    <property type="match status" value="1"/>
</dbReference>
<dbReference type="HOGENOM" id="CLU_2796850_0_0_1"/>
<dbReference type="InterPro" id="IPR050741">
    <property type="entry name" value="Acyl-CoA_dehydrogenase"/>
</dbReference>
<dbReference type="EMBL" id="DS965604">
    <property type="protein sequence ID" value="EEC19715.1"/>
    <property type="molecule type" value="Genomic_DNA"/>
</dbReference>
<dbReference type="VEuPathDB" id="VectorBase:ISCW013995"/>
<keyword evidence="2 4" id="KW-0560">Oxidoreductase</keyword>
<evidence type="ECO:0007829" key="7">
    <source>
        <dbReference type="PeptideAtlas" id="B7QLJ3"/>
    </source>
</evidence>